<dbReference type="RefSeq" id="WP_268061739.1">
    <property type="nucleotide sequence ID" value="NZ_JAPQFJ010000012.1"/>
</dbReference>
<dbReference type="Proteomes" id="UP001144612">
    <property type="component" value="Unassembled WGS sequence"/>
</dbReference>
<dbReference type="InterPro" id="IPR039532">
    <property type="entry name" value="TetR_C_Firmicutes"/>
</dbReference>
<dbReference type="PANTHER" id="PTHR43479">
    <property type="entry name" value="ACREF/ENVCD OPERON REPRESSOR-RELATED"/>
    <property type="match status" value="1"/>
</dbReference>
<dbReference type="EMBL" id="JAPQFJ010000012">
    <property type="protein sequence ID" value="MCY6959311.1"/>
    <property type="molecule type" value="Genomic_DNA"/>
</dbReference>
<dbReference type="InterPro" id="IPR050624">
    <property type="entry name" value="HTH-type_Tx_Regulator"/>
</dbReference>
<dbReference type="Pfam" id="PF14278">
    <property type="entry name" value="TetR_C_8"/>
    <property type="match status" value="1"/>
</dbReference>
<feature type="domain" description="HTH tetR-type" evidence="3">
    <location>
        <begin position="13"/>
        <end position="73"/>
    </location>
</feature>
<evidence type="ECO:0000256" key="2">
    <source>
        <dbReference type="PROSITE-ProRule" id="PRU00335"/>
    </source>
</evidence>
<evidence type="ECO:0000256" key="1">
    <source>
        <dbReference type="ARBA" id="ARBA00023125"/>
    </source>
</evidence>
<protein>
    <submittedName>
        <fullName evidence="4">TetR/AcrR family transcriptional regulator</fullName>
    </submittedName>
</protein>
<reference evidence="4" key="1">
    <citation type="submission" date="2022-12" db="EMBL/GenBank/DDBJ databases">
        <title>Clostridium sp. nov., isolated from industrial wastewater.</title>
        <authorList>
            <person name="Jiayan W."/>
        </authorList>
    </citation>
    <scope>NUCLEOTIDE SEQUENCE</scope>
    <source>
        <strain evidence="4">ZC22-4</strain>
    </source>
</reference>
<dbReference type="PROSITE" id="PS50977">
    <property type="entry name" value="HTH_TETR_2"/>
    <property type="match status" value="1"/>
</dbReference>
<accession>A0ABT4DDV7</accession>
<organism evidence="4 5">
    <name type="scientific">Clostridium brassicae</name>
    <dbReference type="NCBI Taxonomy" id="2999072"/>
    <lineage>
        <taxon>Bacteria</taxon>
        <taxon>Bacillati</taxon>
        <taxon>Bacillota</taxon>
        <taxon>Clostridia</taxon>
        <taxon>Eubacteriales</taxon>
        <taxon>Clostridiaceae</taxon>
        <taxon>Clostridium</taxon>
    </lineage>
</organism>
<gene>
    <name evidence="4" type="ORF">OW729_11905</name>
</gene>
<keyword evidence="1 2" id="KW-0238">DNA-binding</keyword>
<dbReference type="Gene3D" id="1.10.357.10">
    <property type="entry name" value="Tetracycline Repressor, domain 2"/>
    <property type="match status" value="1"/>
</dbReference>
<evidence type="ECO:0000259" key="3">
    <source>
        <dbReference type="PROSITE" id="PS50977"/>
    </source>
</evidence>
<dbReference type="SUPFAM" id="SSF46689">
    <property type="entry name" value="Homeodomain-like"/>
    <property type="match status" value="1"/>
</dbReference>
<comment type="caution">
    <text evidence="4">The sequence shown here is derived from an EMBL/GenBank/DDBJ whole genome shotgun (WGS) entry which is preliminary data.</text>
</comment>
<evidence type="ECO:0000313" key="5">
    <source>
        <dbReference type="Proteomes" id="UP001144612"/>
    </source>
</evidence>
<dbReference type="Pfam" id="PF00440">
    <property type="entry name" value="TetR_N"/>
    <property type="match status" value="1"/>
</dbReference>
<keyword evidence="5" id="KW-1185">Reference proteome</keyword>
<evidence type="ECO:0000313" key="4">
    <source>
        <dbReference type="EMBL" id="MCY6959311.1"/>
    </source>
</evidence>
<dbReference type="PANTHER" id="PTHR43479:SF7">
    <property type="entry name" value="TETR-FAMILY TRANSCRIPTIONAL REGULATOR"/>
    <property type="match status" value="1"/>
</dbReference>
<name>A0ABT4DDV7_9CLOT</name>
<sequence length="196" mass="23367">MSQSEKKVNPITLRSKSWIAKSLIQLMDKKPYSKITLKEISENADLTRQTLYRNFSTKEAILEYYVDGFYNDFIKIISAKSNITLYDLLITYFEYWYKNREFVKKLIDNNVYLTLLDLHLKYINSMATNKKFEKLTFISNNKYFNNFSAGGLWFALKRWIEDGTEKTPEEMTNIILNFYQTKALNLRNIMSEFKNI</sequence>
<proteinExistence type="predicted"/>
<dbReference type="InterPro" id="IPR001647">
    <property type="entry name" value="HTH_TetR"/>
</dbReference>
<feature type="DNA-binding region" description="H-T-H motif" evidence="2">
    <location>
        <begin position="36"/>
        <end position="55"/>
    </location>
</feature>
<dbReference type="InterPro" id="IPR009057">
    <property type="entry name" value="Homeodomain-like_sf"/>
</dbReference>